<reference evidence="2 3" key="1">
    <citation type="journal article" date="2010" name="Stand. Genomic Sci.">
        <title>Complete genome sequence of Desulfarculus baarsii type strain (2st14).</title>
        <authorList>
            <person name="Sun H."/>
            <person name="Spring S."/>
            <person name="Lapidus A."/>
            <person name="Davenport K."/>
            <person name="Del Rio T.G."/>
            <person name="Tice H."/>
            <person name="Nolan M."/>
            <person name="Copeland A."/>
            <person name="Cheng J.F."/>
            <person name="Lucas S."/>
            <person name="Tapia R."/>
            <person name="Goodwin L."/>
            <person name="Pitluck S."/>
            <person name="Ivanova N."/>
            <person name="Pagani I."/>
            <person name="Mavromatis K."/>
            <person name="Ovchinnikova G."/>
            <person name="Pati A."/>
            <person name="Chen A."/>
            <person name="Palaniappan K."/>
            <person name="Hauser L."/>
            <person name="Chang Y.J."/>
            <person name="Jeffries C.D."/>
            <person name="Detter J.C."/>
            <person name="Han C."/>
            <person name="Rohde M."/>
            <person name="Brambilla E."/>
            <person name="Goker M."/>
            <person name="Woyke T."/>
            <person name="Bristow J."/>
            <person name="Eisen J.A."/>
            <person name="Markowitz V."/>
            <person name="Hugenholtz P."/>
            <person name="Kyrpides N.C."/>
            <person name="Klenk H.P."/>
            <person name="Land M."/>
        </authorList>
    </citation>
    <scope>NUCLEOTIDE SEQUENCE [LARGE SCALE GENOMIC DNA]</scope>
    <source>
        <strain evidence="3">ATCC 33931 / DSM 2075 / LMG 7858 / VKM B-1802 / 2st14</strain>
    </source>
</reference>
<organism evidence="2 3">
    <name type="scientific">Desulfarculus baarsii (strain ATCC 33931 / DSM 2075 / LMG 7858 / VKM B-1802 / 2st14)</name>
    <dbReference type="NCBI Taxonomy" id="644282"/>
    <lineage>
        <taxon>Bacteria</taxon>
        <taxon>Pseudomonadati</taxon>
        <taxon>Thermodesulfobacteriota</taxon>
        <taxon>Desulfarculia</taxon>
        <taxon>Desulfarculales</taxon>
        <taxon>Desulfarculaceae</taxon>
        <taxon>Desulfarculus</taxon>
    </lineage>
</organism>
<dbReference type="InterPro" id="IPR000225">
    <property type="entry name" value="Armadillo"/>
</dbReference>
<dbReference type="InterPro" id="IPR016024">
    <property type="entry name" value="ARM-type_fold"/>
</dbReference>
<dbReference type="EMBL" id="CP002085">
    <property type="protein sequence ID" value="ADK84488.1"/>
    <property type="molecule type" value="Genomic_DNA"/>
</dbReference>
<dbReference type="Pfam" id="PF02985">
    <property type="entry name" value="HEAT"/>
    <property type="match status" value="1"/>
</dbReference>
<gene>
    <name evidence="2" type="ordered locus">Deba_1120</name>
</gene>
<dbReference type="STRING" id="644282.Deba_1120"/>
<dbReference type="PANTHER" id="PTHR12697">
    <property type="entry name" value="PBS LYASE HEAT-LIKE PROTEIN"/>
    <property type="match status" value="1"/>
</dbReference>
<evidence type="ECO:0000313" key="3">
    <source>
        <dbReference type="Proteomes" id="UP000009047"/>
    </source>
</evidence>
<keyword evidence="3" id="KW-1185">Reference proteome</keyword>
<dbReference type="SMART" id="SM00185">
    <property type="entry name" value="ARM"/>
    <property type="match status" value="3"/>
</dbReference>
<dbReference type="HOGENOM" id="CLU_865263_0_0_7"/>
<accession>E1QIR5</accession>
<dbReference type="PANTHER" id="PTHR12697:SF5">
    <property type="entry name" value="DEOXYHYPUSINE HYDROXYLASE"/>
    <property type="match status" value="1"/>
</dbReference>
<dbReference type="GO" id="GO:0016491">
    <property type="term" value="F:oxidoreductase activity"/>
    <property type="evidence" value="ECO:0007669"/>
    <property type="project" value="TreeGrafter"/>
</dbReference>
<dbReference type="GO" id="GO:0016829">
    <property type="term" value="F:lyase activity"/>
    <property type="evidence" value="ECO:0007669"/>
    <property type="project" value="UniProtKB-KW"/>
</dbReference>
<dbReference type="InterPro" id="IPR004155">
    <property type="entry name" value="PBS_lyase_HEAT"/>
</dbReference>
<dbReference type="InterPro" id="IPR000357">
    <property type="entry name" value="HEAT"/>
</dbReference>
<dbReference type="SUPFAM" id="SSF48371">
    <property type="entry name" value="ARM repeat"/>
    <property type="match status" value="2"/>
</dbReference>
<evidence type="ECO:0000256" key="1">
    <source>
        <dbReference type="ARBA" id="ARBA00022737"/>
    </source>
</evidence>
<dbReference type="RefSeq" id="WP_013257942.1">
    <property type="nucleotide sequence ID" value="NC_014365.1"/>
</dbReference>
<dbReference type="InterPro" id="IPR011989">
    <property type="entry name" value="ARM-like"/>
</dbReference>
<keyword evidence="1" id="KW-0677">Repeat</keyword>
<keyword evidence="2" id="KW-0456">Lyase</keyword>
<name>E1QIR5_DESB2</name>
<dbReference type="OrthoDB" id="5509021at2"/>
<dbReference type="SMART" id="SM00567">
    <property type="entry name" value="EZ_HEAT"/>
    <property type="match status" value="6"/>
</dbReference>
<sequence length="321" mass="33933">MADNLEKIVLDALDAEEPNILRAACLLSGSMGLKEAERGLIKALGHKAWQIQAEAAKSLGLLLLPGALPFLRRLLKASDADLRQKVLAAAAGAKEPPSEAGDETHPEVRKAAAVAISRIQPGVAQEALRAALASGQANLMGAAMSGLANLEVTDIAQNVIELTANEDVAVRRAAAACLGRLREIKAVPRLVQLLQDSDAGVRKEAVIALNHIKSRDALAPLAACLDDNDAEVRRVTAIALGNTRLRLNEIVQPLIHALRDRDASVRQAALMALSNIKAPEALEAAASLLADTHDEVRKQAGATTVVLAFAKERPEYDPGHI</sequence>
<dbReference type="eggNOG" id="COG1413">
    <property type="taxonomic scope" value="Bacteria"/>
</dbReference>
<dbReference type="Pfam" id="PF13646">
    <property type="entry name" value="HEAT_2"/>
    <property type="match status" value="2"/>
</dbReference>
<dbReference type="KEGG" id="dbr:Deba_1120"/>
<protein>
    <submittedName>
        <fullName evidence="2">PBS lyase HEAT domain protein repeat-containing protein</fullName>
    </submittedName>
</protein>
<proteinExistence type="predicted"/>
<dbReference type="Proteomes" id="UP000009047">
    <property type="component" value="Chromosome"/>
</dbReference>
<dbReference type="AlphaFoldDB" id="E1QIR5"/>
<evidence type="ECO:0000313" key="2">
    <source>
        <dbReference type="EMBL" id="ADK84488.1"/>
    </source>
</evidence>
<dbReference type="Gene3D" id="1.25.10.10">
    <property type="entry name" value="Leucine-rich Repeat Variant"/>
    <property type="match status" value="3"/>
</dbReference>